<evidence type="ECO:0000259" key="10">
    <source>
        <dbReference type="PROSITE" id="PS51296"/>
    </source>
</evidence>
<dbReference type="Proteomes" id="UP000298663">
    <property type="component" value="Unassembled WGS sequence"/>
</dbReference>
<dbReference type="InterPro" id="IPR017941">
    <property type="entry name" value="Rieske_2Fe-2S"/>
</dbReference>
<dbReference type="SUPFAM" id="SSF55424">
    <property type="entry name" value="FAD/NAD-linked reductases, dimerisation (C-terminal) domain"/>
    <property type="match status" value="1"/>
</dbReference>
<dbReference type="GO" id="GO:0016651">
    <property type="term" value="F:oxidoreductase activity, acting on NAD(P)H"/>
    <property type="evidence" value="ECO:0007669"/>
    <property type="project" value="TreeGrafter"/>
</dbReference>
<comment type="similarity">
    <text evidence="2">Belongs to the FAD-dependent oxidoreductase family.</text>
</comment>
<keyword evidence="3" id="KW-0285">Flavoprotein</keyword>
<dbReference type="EMBL" id="AZBU02000005">
    <property type="protein sequence ID" value="TKR77145.1"/>
    <property type="molecule type" value="Genomic_DNA"/>
</dbReference>
<evidence type="ECO:0000313" key="12">
    <source>
        <dbReference type="Proteomes" id="UP000298663"/>
    </source>
</evidence>
<dbReference type="Pfam" id="PF00355">
    <property type="entry name" value="Rieske"/>
    <property type="match status" value="1"/>
</dbReference>
<comment type="caution">
    <text evidence="11">The sequence shown here is derived from an EMBL/GenBank/DDBJ whole genome shotgun (WGS) entry which is preliminary data.</text>
</comment>
<dbReference type="PRINTS" id="PR00368">
    <property type="entry name" value="FADPNR"/>
</dbReference>
<dbReference type="STRING" id="34508.A0A4V6A1Z4"/>
<evidence type="ECO:0000256" key="9">
    <source>
        <dbReference type="ARBA" id="ARBA00023014"/>
    </source>
</evidence>
<evidence type="ECO:0000256" key="8">
    <source>
        <dbReference type="ARBA" id="ARBA00023004"/>
    </source>
</evidence>
<dbReference type="InterPro" id="IPR023753">
    <property type="entry name" value="FAD/NAD-binding_dom"/>
</dbReference>
<dbReference type="InterPro" id="IPR050446">
    <property type="entry name" value="FAD-oxidoreductase/Apoptosis"/>
</dbReference>
<keyword evidence="6" id="KW-0274">FAD</keyword>
<dbReference type="Gene3D" id="2.102.10.10">
    <property type="entry name" value="Rieske [2Fe-2S] iron-sulphur domain"/>
    <property type="match status" value="1"/>
</dbReference>
<dbReference type="SUPFAM" id="SSF51905">
    <property type="entry name" value="FAD/NAD(P)-binding domain"/>
    <property type="match status" value="1"/>
</dbReference>
<gene>
    <name evidence="11" type="ORF">L596_018168</name>
</gene>
<dbReference type="Pfam" id="PF07992">
    <property type="entry name" value="Pyr_redox_2"/>
    <property type="match status" value="1"/>
</dbReference>
<protein>
    <recommendedName>
        <fullName evidence="10">Rieske domain-containing protein</fullName>
    </recommendedName>
</protein>
<keyword evidence="5" id="KW-0479">Metal-binding</keyword>
<dbReference type="InterPro" id="IPR016156">
    <property type="entry name" value="FAD/NAD-linked_Rdtase_dimer_sf"/>
</dbReference>
<dbReference type="Gene3D" id="3.50.50.60">
    <property type="entry name" value="FAD/NAD(P)-binding domain"/>
    <property type="match status" value="2"/>
</dbReference>
<evidence type="ECO:0000313" key="11">
    <source>
        <dbReference type="EMBL" id="TKR77145.1"/>
    </source>
</evidence>
<reference evidence="11 12" key="2">
    <citation type="journal article" date="2019" name="G3 (Bethesda)">
        <title>Hybrid Assembly of the Genome of the Entomopathogenic Nematode Steinernema carpocapsae Identifies the X-Chromosome.</title>
        <authorList>
            <person name="Serra L."/>
            <person name="Macchietto M."/>
            <person name="Macias-Munoz A."/>
            <person name="McGill C.J."/>
            <person name="Rodriguez I.M."/>
            <person name="Rodriguez B."/>
            <person name="Murad R."/>
            <person name="Mortazavi A."/>
        </authorList>
    </citation>
    <scope>NUCLEOTIDE SEQUENCE [LARGE SCALE GENOMIC DNA]</scope>
    <source>
        <strain evidence="11 12">ALL</strain>
    </source>
</reference>
<evidence type="ECO:0000256" key="6">
    <source>
        <dbReference type="ARBA" id="ARBA00022827"/>
    </source>
</evidence>
<keyword evidence="8" id="KW-0408">Iron</keyword>
<dbReference type="InterPro" id="IPR036188">
    <property type="entry name" value="FAD/NAD-bd_sf"/>
</dbReference>
<comment type="cofactor">
    <cofactor evidence="1">
        <name>FAD</name>
        <dbReference type="ChEBI" id="CHEBI:57692"/>
    </cofactor>
</comment>
<dbReference type="AlphaFoldDB" id="A0A4V6A1Z4"/>
<evidence type="ECO:0000256" key="5">
    <source>
        <dbReference type="ARBA" id="ARBA00022723"/>
    </source>
</evidence>
<dbReference type="GO" id="GO:0051537">
    <property type="term" value="F:2 iron, 2 sulfur cluster binding"/>
    <property type="evidence" value="ECO:0007669"/>
    <property type="project" value="UniProtKB-KW"/>
</dbReference>
<evidence type="ECO:0000256" key="7">
    <source>
        <dbReference type="ARBA" id="ARBA00023002"/>
    </source>
</evidence>
<sequence>MVKEKPVVVVNDNGKFLAMGGRCPHFDAPMWWGHYANGKIRCPYHGACFDMNTGDIEDYPGLDCLPSFKTKIENNEVFIVAHKDQLQSTSRIKLMCPPQAMVQRPPIVIVGGGPSAQVCSEVLRQEGYRGGIVILSAEKYLPYDRVLLTKKLDATPEALCYRDEAFFKKHHIDVRLNSRVKKVNAEEKKVTLVNGNQVEYSKLVLAVGGQPRKLRIEGHDLKGVRYVRELDDNMTMDVKGKKVVVIGASFIGMESAALWSKEAESITVICNDTVPFKKTLGEPVGKAIIKLFADNNAKIETNASVKALQGSNGRVTHVVLDGNRLLEADLVIAGIGMIPNTEFLYDSCITIGNGGFIPVDEHFKTNVVDVYAIGDACSFPLPYFAGHSKPVNIQHYQMAEQHGRTAGKILAGKDVKLHSTPFFWTLLFDNPIRFAGYSPDLSDYILKGDEKSGSFNLYYFRENKVVAVASYGRENSQTIPFMELFHQKRSITRAQVEQNESDTWKHLF</sequence>
<keyword evidence="4" id="KW-0001">2Fe-2S</keyword>
<evidence type="ECO:0000256" key="1">
    <source>
        <dbReference type="ARBA" id="ARBA00001974"/>
    </source>
</evidence>
<dbReference type="PANTHER" id="PTHR43557">
    <property type="entry name" value="APOPTOSIS-INDUCING FACTOR 1"/>
    <property type="match status" value="1"/>
</dbReference>
<name>A0A4V6A1Z4_STECR</name>
<reference evidence="11 12" key="1">
    <citation type="journal article" date="2015" name="Genome Biol.">
        <title>Comparative genomics of Steinernema reveals deeply conserved gene regulatory networks.</title>
        <authorList>
            <person name="Dillman A.R."/>
            <person name="Macchietto M."/>
            <person name="Porter C.F."/>
            <person name="Rogers A."/>
            <person name="Williams B."/>
            <person name="Antoshechkin I."/>
            <person name="Lee M.M."/>
            <person name="Goodwin Z."/>
            <person name="Lu X."/>
            <person name="Lewis E.E."/>
            <person name="Goodrich-Blair H."/>
            <person name="Stock S.P."/>
            <person name="Adams B.J."/>
            <person name="Sternberg P.W."/>
            <person name="Mortazavi A."/>
        </authorList>
    </citation>
    <scope>NUCLEOTIDE SEQUENCE [LARGE SCALE GENOMIC DNA]</scope>
    <source>
        <strain evidence="11 12">ALL</strain>
    </source>
</reference>
<keyword evidence="7" id="KW-0560">Oxidoreductase</keyword>
<proteinExistence type="inferred from homology"/>
<dbReference type="PANTHER" id="PTHR43557:SF2">
    <property type="entry name" value="RIESKE DOMAIN-CONTAINING PROTEIN-RELATED"/>
    <property type="match status" value="1"/>
</dbReference>
<dbReference type="InterPro" id="IPR036922">
    <property type="entry name" value="Rieske_2Fe-2S_sf"/>
</dbReference>
<dbReference type="Gene3D" id="3.30.390.30">
    <property type="match status" value="1"/>
</dbReference>
<dbReference type="OrthoDB" id="5840486at2759"/>
<dbReference type="GO" id="GO:0046872">
    <property type="term" value="F:metal ion binding"/>
    <property type="evidence" value="ECO:0007669"/>
    <property type="project" value="UniProtKB-KW"/>
</dbReference>
<dbReference type="PROSITE" id="PS51296">
    <property type="entry name" value="RIESKE"/>
    <property type="match status" value="1"/>
</dbReference>
<dbReference type="InterPro" id="IPR028202">
    <property type="entry name" value="Reductase_C"/>
</dbReference>
<evidence type="ECO:0000256" key="3">
    <source>
        <dbReference type="ARBA" id="ARBA00022630"/>
    </source>
</evidence>
<keyword evidence="9" id="KW-0411">Iron-sulfur</keyword>
<feature type="domain" description="Rieske" evidence="10">
    <location>
        <begin position="1"/>
        <end position="79"/>
    </location>
</feature>
<dbReference type="GO" id="GO:0005737">
    <property type="term" value="C:cytoplasm"/>
    <property type="evidence" value="ECO:0007669"/>
    <property type="project" value="TreeGrafter"/>
</dbReference>
<accession>A0A4V6A1Z4</accession>
<dbReference type="Pfam" id="PF14759">
    <property type="entry name" value="Reductase_C"/>
    <property type="match status" value="1"/>
</dbReference>
<dbReference type="SUPFAM" id="SSF50022">
    <property type="entry name" value="ISP domain"/>
    <property type="match status" value="1"/>
</dbReference>
<evidence type="ECO:0000256" key="2">
    <source>
        <dbReference type="ARBA" id="ARBA00006442"/>
    </source>
</evidence>
<keyword evidence="12" id="KW-1185">Reference proteome</keyword>
<dbReference type="PRINTS" id="PR00469">
    <property type="entry name" value="PNDRDTASEII"/>
</dbReference>
<evidence type="ECO:0000256" key="4">
    <source>
        <dbReference type="ARBA" id="ARBA00022714"/>
    </source>
</evidence>
<organism evidence="11 12">
    <name type="scientific">Steinernema carpocapsae</name>
    <name type="common">Entomopathogenic nematode</name>
    <dbReference type="NCBI Taxonomy" id="34508"/>
    <lineage>
        <taxon>Eukaryota</taxon>
        <taxon>Metazoa</taxon>
        <taxon>Ecdysozoa</taxon>
        <taxon>Nematoda</taxon>
        <taxon>Chromadorea</taxon>
        <taxon>Rhabditida</taxon>
        <taxon>Tylenchina</taxon>
        <taxon>Panagrolaimomorpha</taxon>
        <taxon>Strongyloidoidea</taxon>
        <taxon>Steinernematidae</taxon>
        <taxon>Steinernema</taxon>
    </lineage>
</organism>